<keyword evidence="2" id="KW-0472">Membrane</keyword>
<protein>
    <recommendedName>
        <fullName evidence="6">DUF11 domain-containing protein</fullName>
    </recommendedName>
</protein>
<feature type="signal peptide" evidence="3">
    <location>
        <begin position="1"/>
        <end position="30"/>
    </location>
</feature>
<dbReference type="Proteomes" id="UP001549320">
    <property type="component" value="Unassembled WGS sequence"/>
</dbReference>
<keyword evidence="2" id="KW-0812">Transmembrane</keyword>
<name>A0ABV2QBW8_9BURK</name>
<evidence type="ECO:0008006" key="6">
    <source>
        <dbReference type="Google" id="ProtNLM"/>
    </source>
</evidence>
<keyword evidence="2" id="KW-1133">Transmembrane helix</keyword>
<evidence type="ECO:0000256" key="1">
    <source>
        <dbReference type="SAM" id="MobiDB-lite"/>
    </source>
</evidence>
<evidence type="ECO:0000313" key="5">
    <source>
        <dbReference type="Proteomes" id="UP001549320"/>
    </source>
</evidence>
<evidence type="ECO:0000256" key="3">
    <source>
        <dbReference type="SAM" id="SignalP"/>
    </source>
</evidence>
<feature type="transmembrane region" description="Helical" evidence="2">
    <location>
        <begin position="588"/>
        <end position="606"/>
    </location>
</feature>
<dbReference type="EMBL" id="JBEPSH010000007">
    <property type="protein sequence ID" value="MET4578537.1"/>
    <property type="molecule type" value="Genomic_DNA"/>
</dbReference>
<sequence length="613" mass="63572">MIFERLTKGRRLNLVLASLILATASTASFAQQYVFAPTNYGGVNGWVAGWMSNKPAGTRTQDWYPGSPGPDGIGPPISDTHDTTFLSSTSDQAFSASLSAAPDSLYPDYQIISGLSPTNTSAATAVAQQQYVEFPFTTGTMLHADLTASTALFYVNTVVTAKRWNYNSNTHPRAYGYVAYVVDSAGNPVGGPIQQIDDVSAISGTDFQFVRVQTVPGPGITLLPGTAYALRFYVYRTAANADGRASWDDTLFTMSRQALAEIIVSANPVTATPSGTQNNYSYTFNVYNHGPDATTASISDPLPGTAGGSSASWTCTVQPVGTPCATASGTGPIDTTQPLASGQSAVYTVTWTGPGVTALDTHTITAEPTAGSPPDPISTNNAAVINLVPPTITAEDDSLFLPSALSPGSTTVTTNDIGTGGTVDLNSVTIETQPSSGTVACIAEVCTYTPPPGGLTTQVSYVYRVCLTAPNETVCDTARVTVTPPPTIAARDDSITLISNTSPGVIDVTANDTGIMGTVDPSSVEVTSTPPVGSVTCSAGVCTYTPPATGLTTVVTYEYKVCLTAPDDAVCTTATVTVSPPSLVPVPVMGWLGLGSLASLLGMVGMRRLRRRY</sequence>
<accession>A0ABV2QBW8</accession>
<evidence type="ECO:0000313" key="4">
    <source>
        <dbReference type="EMBL" id="MET4578537.1"/>
    </source>
</evidence>
<feature type="chain" id="PRO_5047301164" description="DUF11 domain-containing protein" evidence="3">
    <location>
        <begin position="31"/>
        <end position="613"/>
    </location>
</feature>
<proteinExistence type="predicted"/>
<feature type="region of interest" description="Disordered" evidence="1">
    <location>
        <begin position="60"/>
        <end position="80"/>
    </location>
</feature>
<keyword evidence="5" id="KW-1185">Reference proteome</keyword>
<evidence type="ECO:0000256" key="2">
    <source>
        <dbReference type="SAM" id="Phobius"/>
    </source>
</evidence>
<gene>
    <name evidence="4" type="ORF">ABIE13_003653</name>
</gene>
<reference evidence="4 5" key="1">
    <citation type="submission" date="2024-06" db="EMBL/GenBank/DDBJ databases">
        <title>Sorghum-associated microbial communities from plants grown in Nebraska, USA.</title>
        <authorList>
            <person name="Schachtman D."/>
        </authorList>
    </citation>
    <scope>NUCLEOTIDE SEQUENCE [LARGE SCALE GENOMIC DNA]</scope>
    <source>
        <strain evidence="4 5">2709</strain>
    </source>
</reference>
<organism evidence="4 5">
    <name type="scientific">Ottowia thiooxydans</name>
    <dbReference type="NCBI Taxonomy" id="219182"/>
    <lineage>
        <taxon>Bacteria</taxon>
        <taxon>Pseudomonadati</taxon>
        <taxon>Pseudomonadota</taxon>
        <taxon>Betaproteobacteria</taxon>
        <taxon>Burkholderiales</taxon>
        <taxon>Comamonadaceae</taxon>
        <taxon>Ottowia</taxon>
    </lineage>
</organism>
<keyword evidence="3" id="KW-0732">Signal</keyword>
<comment type="caution">
    <text evidence="4">The sequence shown here is derived from an EMBL/GenBank/DDBJ whole genome shotgun (WGS) entry which is preliminary data.</text>
</comment>